<sequence>MMIKEIEKLSGMDRANIRFYESEGLIAPRRMDNGYRDYSEDDLQILLRIKLLRSLHISLDEIMDLKNGSKDLMDTLSNQIIRLEQEKQDVSYAKDMCHAMQEDRVSFADLDAKKYIDGINQAIKATGSTYFSVKGDEYPQVYYPWRRYLARALDIFIYGVIWSAFLAFVFHVNVLERSTPENILDTLIEFIMMLFLEPLWLRLFGTTPGKFIFGLRIENPDGGHLSYTEGLERTLGVIANGMGYNIPIYNIIRLWKSYNLCIEKEVQPWDESVSYTIKDTKWYRGVIYIAASAMMFFVMLIISSAQMLPPNKGDLTVAEFADNYNYYAKLFEIDLGDEYMSETGKWDKKKTDGSVIYIGFAEKPEYHFTTEDGYVTGVSFAIEVVNNESFITSYRHQMFLASLAFAGAQDEIRIFSKIPKRIEDQISNNLFKDYSFEEAGITFICDVEYSGYRGTQSQLLFPSNEDENYFSLKFSMNLLR</sequence>
<feature type="transmembrane region" description="Helical" evidence="9">
    <location>
        <begin position="187"/>
        <end position="205"/>
    </location>
</feature>
<dbReference type="InterPro" id="IPR047057">
    <property type="entry name" value="MerR_fam"/>
</dbReference>
<dbReference type="SMART" id="SM00422">
    <property type="entry name" value="HTH_MERR"/>
    <property type="match status" value="1"/>
</dbReference>
<comment type="subcellular location">
    <subcellularLocation>
        <location evidence="1">Membrane</location>
        <topology evidence="1">Multi-pass membrane protein</topology>
    </subcellularLocation>
</comment>
<dbReference type="RefSeq" id="WP_179236531.1">
    <property type="nucleotide sequence ID" value="NZ_JACBNQ010000001.1"/>
</dbReference>
<dbReference type="Gene3D" id="1.10.1660.10">
    <property type="match status" value="1"/>
</dbReference>
<accession>A0A974BGS9</accession>
<evidence type="ECO:0000256" key="3">
    <source>
        <dbReference type="ARBA" id="ARBA00022989"/>
    </source>
</evidence>
<keyword evidence="7" id="KW-0804">Transcription</keyword>
<feature type="domain" description="HTH merR-type" evidence="10">
    <location>
        <begin position="1"/>
        <end position="68"/>
    </location>
</feature>
<gene>
    <name evidence="11" type="ORF">HZF24_01745</name>
</gene>
<evidence type="ECO:0000256" key="6">
    <source>
        <dbReference type="ARBA" id="ARBA00023136"/>
    </source>
</evidence>
<reference evidence="11" key="1">
    <citation type="submission" date="2020-07" db="EMBL/GenBank/DDBJ databases">
        <title>Genomic analysis of a strain of Sedimentibacter Hydroxybenzoicus DSM7310.</title>
        <authorList>
            <person name="Ma S."/>
        </authorList>
    </citation>
    <scope>NUCLEOTIDE SEQUENCE</scope>
    <source>
        <strain evidence="11">DSM 7310</strain>
    </source>
</reference>
<evidence type="ECO:0000256" key="1">
    <source>
        <dbReference type="ARBA" id="ARBA00004141"/>
    </source>
</evidence>
<dbReference type="SUPFAM" id="SSF46955">
    <property type="entry name" value="Putative DNA-binding domain"/>
    <property type="match status" value="1"/>
</dbReference>
<evidence type="ECO:0000256" key="8">
    <source>
        <dbReference type="SAM" id="Coils"/>
    </source>
</evidence>
<dbReference type="CDD" id="cd00592">
    <property type="entry name" value="HTH_MerR-like"/>
    <property type="match status" value="1"/>
</dbReference>
<dbReference type="Proteomes" id="UP000611629">
    <property type="component" value="Unassembled WGS sequence"/>
</dbReference>
<dbReference type="InterPro" id="IPR009061">
    <property type="entry name" value="DNA-bd_dom_put_sf"/>
</dbReference>
<dbReference type="Pfam" id="PF13411">
    <property type="entry name" value="MerR_1"/>
    <property type="match status" value="1"/>
</dbReference>
<evidence type="ECO:0000256" key="4">
    <source>
        <dbReference type="ARBA" id="ARBA00023015"/>
    </source>
</evidence>
<keyword evidence="4" id="KW-0805">Transcription regulation</keyword>
<dbReference type="GO" id="GO:0003677">
    <property type="term" value="F:DNA binding"/>
    <property type="evidence" value="ECO:0007669"/>
    <property type="project" value="UniProtKB-KW"/>
</dbReference>
<dbReference type="Pfam" id="PF06271">
    <property type="entry name" value="RDD"/>
    <property type="match status" value="1"/>
</dbReference>
<dbReference type="AlphaFoldDB" id="A0A974BGS9"/>
<name>A0A974BGS9_SEDHY</name>
<protein>
    <submittedName>
        <fullName evidence="11">MerR family transcriptional regulator</fullName>
    </submittedName>
</protein>
<dbReference type="PANTHER" id="PTHR30204">
    <property type="entry name" value="REDOX-CYCLING DRUG-SENSING TRANSCRIPTIONAL ACTIVATOR SOXR"/>
    <property type="match status" value="1"/>
</dbReference>
<evidence type="ECO:0000256" key="2">
    <source>
        <dbReference type="ARBA" id="ARBA00022692"/>
    </source>
</evidence>
<dbReference type="PROSITE" id="PS50937">
    <property type="entry name" value="HTH_MERR_2"/>
    <property type="match status" value="1"/>
</dbReference>
<feature type="transmembrane region" description="Helical" evidence="9">
    <location>
        <begin position="155"/>
        <end position="175"/>
    </location>
</feature>
<evidence type="ECO:0000259" key="10">
    <source>
        <dbReference type="PROSITE" id="PS50937"/>
    </source>
</evidence>
<dbReference type="InterPro" id="IPR000551">
    <property type="entry name" value="MerR-type_HTH_dom"/>
</dbReference>
<organism evidence="11 12">
    <name type="scientific">Sedimentibacter hydroxybenzoicus DSM 7310</name>
    <dbReference type="NCBI Taxonomy" id="1123245"/>
    <lineage>
        <taxon>Bacteria</taxon>
        <taxon>Bacillati</taxon>
        <taxon>Bacillota</taxon>
        <taxon>Tissierellia</taxon>
        <taxon>Sedimentibacter</taxon>
    </lineage>
</organism>
<dbReference type="PANTHER" id="PTHR30204:SF94">
    <property type="entry name" value="HEAVY METAL-DEPENDENT TRANSCRIPTIONAL REGULATOR HI_0293-RELATED"/>
    <property type="match status" value="1"/>
</dbReference>
<proteinExistence type="predicted"/>
<dbReference type="GO" id="GO:0003700">
    <property type="term" value="F:DNA-binding transcription factor activity"/>
    <property type="evidence" value="ECO:0007669"/>
    <property type="project" value="InterPro"/>
</dbReference>
<comment type="caution">
    <text evidence="11">The sequence shown here is derived from an EMBL/GenBank/DDBJ whole genome shotgun (WGS) entry which is preliminary data.</text>
</comment>
<feature type="coiled-coil region" evidence="8">
    <location>
        <begin position="66"/>
        <end position="93"/>
    </location>
</feature>
<keyword evidence="8" id="KW-0175">Coiled coil</keyword>
<dbReference type="InterPro" id="IPR010432">
    <property type="entry name" value="RDD"/>
</dbReference>
<dbReference type="GO" id="GO:0016020">
    <property type="term" value="C:membrane"/>
    <property type="evidence" value="ECO:0007669"/>
    <property type="project" value="UniProtKB-SubCell"/>
</dbReference>
<keyword evidence="6 9" id="KW-0472">Membrane</keyword>
<evidence type="ECO:0000256" key="7">
    <source>
        <dbReference type="ARBA" id="ARBA00023163"/>
    </source>
</evidence>
<evidence type="ECO:0000313" key="12">
    <source>
        <dbReference type="Proteomes" id="UP000611629"/>
    </source>
</evidence>
<dbReference type="EMBL" id="JACBNQ010000001">
    <property type="protein sequence ID" value="NYB72858.1"/>
    <property type="molecule type" value="Genomic_DNA"/>
</dbReference>
<keyword evidence="5" id="KW-0238">DNA-binding</keyword>
<feature type="transmembrane region" description="Helical" evidence="9">
    <location>
        <begin position="286"/>
        <end position="308"/>
    </location>
</feature>
<evidence type="ECO:0000256" key="9">
    <source>
        <dbReference type="SAM" id="Phobius"/>
    </source>
</evidence>
<keyword evidence="2 9" id="KW-0812">Transmembrane</keyword>
<keyword evidence="12" id="KW-1185">Reference proteome</keyword>
<evidence type="ECO:0000313" key="11">
    <source>
        <dbReference type="EMBL" id="NYB72858.1"/>
    </source>
</evidence>
<evidence type="ECO:0000256" key="5">
    <source>
        <dbReference type="ARBA" id="ARBA00023125"/>
    </source>
</evidence>
<keyword evidence="3 9" id="KW-1133">Transmembrane helix</keyword>